<dbReference type="Proteomes" id="UP000192578">
    <property type="component" value="Unassembled WGS sequence"/>
</dbReference>
<evidence type="ECO:0000313" key="2">
    <source>
        <dbReference type="Proteomes" id="UP000192578"/>
    </source>
</evidence>
<dbReference type="EMBL" id="MTYJ01000046">
    <property type="protein sequence ID" value="OQV18716.1"/>
    <property type="molecule type" value="Genomic_DNA"/>
</dbReference>
<accession>A0A1W0WU42</accession>
<keyword evidence="2" id="KW-1185">Reference proteome</keyword>
<name>A0A1W0WU42_HYPEX</name>
<evidence type="ECO:0000313" key="1">
    <source>
        <dbReference type="EMBL" id="OQV18716.1"/>
    </source>
</evidence>
<sequence length="188" mass="20945">MAKAPASTSLSPRTSNTPTDVFQEIDFTKPFENFSRKVSEPSATQQRLPLVSRTIIDLLPELLQIRNSIPRWRASIEGMPGIDSNAAEQAQRSWNSGGFELPGESTEIVGAPLELYFIVKQLLGHFGRFSFTPPLTPSFPALSSHIQNATYRLASPQRLGRSANLSSVYFHVPPRKNSPITRFFLTTR</sequence>
<comment type="caution">
    <text evidence="1">The sequence shown here is derived from an EMBL/GenBank/DDBJ whole genome shotgun (WGS) entry which is preliminary data.</text>
</comment>
<organism evidence="1 2">
    <name type="scientific">Hypsibius exemplaris</name>
    <name type="common">Freshwater tardigrade</name>
    <dbReference type="NCBI Taxonomy" id="2072580"/>
    <lineage>
        <taxon>Eukaryota</taxon>
        <taxon>Metazoa</taxon>
        <taxon>Ecdysozoa</taxon>
        <taxon>Tardigrada</taxon>
        <taxon>Eutardigrada</taxon>
        <taxon>Parachela</taxon>
        <taxon>Hypsibioidea</taxon>
        <taxon>Hypsibiidae</taxon>
        <taxon>Hypsibius</taxon>
    </lineage>
</organism>
<protein>
    <submittedName>
        <fullName evidence="1">Uncharacterized protein</fullName>
    </submittedName>
</protein>
<gene>
    <name evidence="1" type="ORF">BV898_07155</name>
</gene>
<reference evidence="2" key="1">
    <citation type="submission" date="2017-01" db="EMBL/GenBank/DDBJ databases">
        <title>Comparative genomics of anhydrobiosis in the tardigrade Hypsibius dujardini.</title>
        <authorList>
            <person name="Yoshida Y."/>
            <person name="Koutsovoulos G."/>
            <person name="Laetsch D."/>
            <person name="Stevens L."/>
            <person name="Kumar S."/>
            <person name="Horikawa D."/>
            <person name="Ishino K."/>
            <person name="Komine S."/>
            <person name="Tomita M."/>
            <person name="Blaxter M."/>
            <person name="Arakawa K."/>
        </authorList>
    </citation>
    <scope>NUCLEOTIDE SEQUENCE [LARGE SCALE GENOMIC DNA]</scope>
    <source>
        <strain evidence="2">Z151</strain>
    </source>
</reference>
<proteinExistence type="predicted"/>
<dbReference type="AlphaFoldDB" id="A0A1W0WU42"/>